<dbReference type="SUPFAM" id="SSF53474">
    <property type="entry name" value="alpha/beta-Hydrolases"/>
    <property type="match status" value="1"/>
</dbReference>
<organism evidence="2 3">
    <name type="scientific">Crocosphaera subtropica (strain ATCC 51142 / BH68)</name>
    <name type="common">Cyanothece sp. (strain ATCC 51142)</name>
    <dbReference type="NCBI Taxonomy" id="43989"/>
    <lineage>
        <taxon>Bacteria</taxon>
        <taxon>Bacillati</taxon>
        <taxon>Cyanobacteriota</taxon>
        <taxon>Cyanophyceae</taxon>
        <taxon>Oscillatoriophycideae</taxon>
        <taxon>Chroococcales</taxon>
        <taxon>Aphanothecaceae</taxon>
        <taxon>Crocosphaera</taxon>
        <taxon>Crocosphaera subtropica</taxon>
    </lineage>
</organism>
<gene>
    <name evidence="2" type="ordered locus">cce_1153</name>
</gene>
<evidence type="ECO:0000313" key="2">
    <source>
        <dbReference type="EMBL" id="ACB50503.1"/>
    </source>
</evidence>
<reference evidence="2 3" key="1">
    <citation type="journal article" date="2008" name="Proc. Natl. Acad. Sci. U.S.A.">
        <title>The genome of Cyanothece 51142, a unicellular diazotrophic cyanobacterium important in the marine nitrogen cycle.</title>
        <authorList>
            <person name="Welsh E.A."/>
            <person name="Liberton M."/>
            <person name="Stoeckel J."/>
            <person name="Loh T."/>
            <person name="Elvitigala T."/>
            <person name="Wang C."/>
            <person name="Wollam A."/>
            <person name="Fulton R.S."/>
            <person name="Clifton S.W."/>
            <person name="Jacobs J.M."/>
            <person name="Aurora R."/>
            <person name="Ghosh B.K."/>
            <person name="Sherman L.A."/>
            <person name="Smith R.D."/>
            <person name="Wilson R.K."/>
            <person name="Pakrasi H.B."/>
        </authorList>
    </citation>
    <scope>NUCLEOTIDE SEQUENCE [LARGE SCALE GENOMIC DNA]</scope>
    <source>
        <strain evidence="3">ATCC 51142 / BH68</strain>
    </source>
</reference>
<dbReference type="InterPro" id="IPR029058">
    <property type="entry name" value="AB_hydrolase_fold"/>
</dbReference>
<accession>B1WUQ2</accession>
<dbReference type="InterPro" id="IPR000639">
    <property type="entry name" value="Epox_hydrolase-like"/>
</dbReference>
<dbReference type="PRINTS" id="PR00412">
    <property type="entry name" value="EPOXHYDRLASE"/>
</dbReference>
<dbReference type="GO" id="GO:0003824">
    <property type="term" value="F:catalytic activity"/>
    <property type="evidence" value="ECO:0007669"/>
    <property type="project" value="InterPro"/>
</dbReference>
<dbReference type="STRING" id="43989.cce_1153"/>
<name>B1WUQ2_CROS5</name>
<dbReference type="PRINTS" id="PR00111">
    <property type="entry name" value="ABHYDROLASE"/>
</dbReference>
<dbReference type="Pfam" id="PF00561">
    <property type="entry name" value="Abhydrolase_1"/>
    <property type="match status" value="1"/>
</dbReference>
<dbReference type="EMBL" id="CP000806">
    <property type="protein sequence ID" value="ACB50503.1"/>
    <property type="molecule type" value="Genomic_DNA"/>
</dbReference>
<evidence type="ECO:0000313" key="3">
    <source>
        <dbReference type="Proteomes" id="UP000001203"/>
    </source>
</evidence>
<protein>
    <submittedName>
        <fullName evidence="2">Esterase</fullName>
    </submittedName>
</protein>
<dbReference type="InterPro" id="IPR000073">
    <property type="entry name" value="AB_hydrolase_1"/>
</dbReference>
<dbReference type="eggNOG" id="COG2267">
    <property type="taxonomic scope" value="Bacteria"/>
</dbReference>
<dbReference type="Gene3D" id="3.40.50.1820">
    <property type="entry name" value="alpha/beta hydrolase"/>
    <property type="match status" value="1"/>
</dbReference>
<dbReference type="InterPro" id="IPR050228">
    <property type="entry name" value="Carboxylesterase_BioH"/>
</dbReference>
<evidence type="ECO:0000259" key="1">
    <source>
        <dbReference type="Pfam" id="PF00561"/>
    </source>
</evidence>
<dbReference type="KEGG" id="cyt:cce_1153"/>
<dbReference type="PANTHER" id="PTHR43194">
    <property type="entry name" value="HYDROLASE ALPHA/BETA FOLD FAMILY"/>
    <property type="match status" value="1"/>
</dbReference>
<feature type="domain" description="AB hydrolase-1" evidence="1">
    <location>
        <begin position="44"/>
        <end position="282"/>
    </location>
</feature>
<sequence length="296" mass="34000">MMENNLSTTETKPEEIEQETGIIKVRGVDHYYEWIRQPGIIEKPVMVFVHGWGGSARYWRSTAEALSDNYDCLLYDLRGFGRSKLPENPLNLSYDLEEYAEDLKALLDGLGLDKVYMNSHSMGASVGALFSTMYPEKVERSILTCNGIFEYNKLAFDTFHLFGGYVVKFRYNWFLKVPFAPRLFMSRFLHRPIDKLEKIAFLEDFILADYEAALGTIYTSVSKKAVETMPKKFAEISVPTLLVSGEKDIIIPAAMGREAAKLNDKIEYVEIAKTAHFPMLEDKETYLSHVREFLNY</sequence>
<proteinExistence type="predicted"/>
<dbReference type="PANTHER" id="PTHR43194:SF2">
    <property type="entry name" value="PEROXISOMAL MEMBRANE PROTEIN LPX1"/>
    <property type="match status" value="1"/>
</dbReference>
<dbReference type="AlphaFoldDB" id="B1WUQ2"/>
<keyword evidence="3" id="KW-1185">Reference proteome</keyword>
<dbReference type="Proteomes" id="UP000001203">
    <property type="component" value="Chromosome circular"/>
</dbReference>
<dbReference type="HOGENOM" id="CLU_020336_13_9_3"/>